<protein>
    <submittedName>
        <fullName evidence="4">WD domain, G-beta repeat-containing protein</fullName>
    </submittedName>
</protein>
<dbReference type="InterPro" id="IPR036322">
    <property type="entry name" value="WD40_repeat_dom_sf"/>
</dbReference>
<dbReference type="SMART" id="SM00320">
    <property type="entry name" value="WD40"/>
    <property type="match status" value="10"/>
</dbReference>
<dbReference type="PROSITE" id="PS00678">
    <property type="entry name" value="WD_REPEATS_1"/>
    <property type="match status" value="1"/>
</dbReference>
<reference evidence="4 5" key="1">
    <citation type="journal article" date="2014" name="PLoS Genet.">
        <title>The Genome of Spironucleus salmonicida Highlights a Fish Pathogen Adapted to Fluctuating Environments.</title>
        <authorList>
            <person name="Xu F."/>
            <person name="Jerlstrom-Hultqvist J."/>
            <person name="Einarsson E."/>
            <person name="Astvaldsson A."/>
            <person name="Svard S.G."/>
            <person name="Andersson J.O."/>
        </authorList>
    </citation>
    <scope>NUCLEOTIDE SEQUENCE</scope>
    <source>
        <strain evidence="5">ATCC 50377</strain>
    </source>
</reference>
<dbReference type="VEuPathDB" id="GiardiaDB:SS50377_24157"/>
<proteinExistence type="predicted"/>
<dbReference type="InterPro" id="IPR015943">
    <property type="entry name" value="WD40/YVTN_repeat-like_dom_sf"/>
</dbReference>
<dbReference type="Proteomes" id="UP000018208">
    <property type="component" value="Unassembled WGS sequence"/>
</dbReference>
<dbReference type="InterPro" id="IPR001680">
    <property type="entry name" value="WD40_rpt"/>
</dbReference>
<dbReference type="PANTHER" id="PTHR22847">
    <property type="entry name" value="WD40 REPEAT PROTEIN"/>
    <property type="match status" value="1"/>
</dbReference>
<evidence type="ECO:0000256" key="1">
    <source>
        <dbReference type="ARBA" id="ARBA00022574"/>
    </source>
</evidence>
<dbReference type="Gene3D" id="2.130.10.10">
    <property type="entry name" value="YVTN repeat-like/Quinoprotein amine dehydrogenase"/>
    <property type="match status" value="4"/>
</dbReference>
<dbReference type="OrthoDB" id="538223at2759"/>
<keyword evidence="6" id="KW-1185">Reference proteome</keyword>
<keyword evidence="2" id="KW-0677">Repeat</keyword>
<accession>V6M6J8</accession>
<dbReference type="SUPFAM" id="SSF50978">
    <property type="entry name" value="WD40 repeat-like"/>
    <property type="match status" value="2"/>
</dbReference>
<gene>
    <name evidence="4" type="ORF">SS50377_10732</name>
    <name evidence="5" type="ORF">SS50377_24157</name>
</gene>
<reference evidence="5" key="2">
    <citation type="submission" date="2020-12" db="EMBL/GenBank/DDBJ databases">
        <title>New Spironucleus salmonicida genome in near-complete chromosomes.</title>
        <authorList>
            <person name="Xu F."/>
            <person name="Kurt Z."/>
            <person name="Jimenez-Gonzalez A."/>
            <person name="Astvaldsson A."/>
            <person name="Andersson J.O."/>
            <person name="Svard S.G."/>
        </authorList>
    </citation>
    <scope>NUCLEOTIDE SEQUENCE</scope>
    <source>
        <strain evidence="5">ATCC 50377</strain>
    </source>
</reference>
<dbReference type="AlphaFoldDB" id="V6M6J8"/>
<keyword evidence="1 3" id="KW-0853">WD repeat</keyword>
<sequence length="754" mass="84364">MTTQHYKSIQDPYFVFGIQTFTALALSQSNEIIAYADAEYHVNLVDSEGEKLFTFLEDFDYISNLCFAQNDKFIISATKKGFQIFELETKRALFQIGHKDTDAHDSAVTAVCTVGNILVTGGQDTTVKQWYFGPLDDDLHELTQTHGSYTQQKGKWQLTFSQTLQGHKSPIYNIITGAGLVVSLAQDSQVKIYSIEQKQLKSYALINEHTSDVLSAAISPNGKLIVTGSRDNGVCVSTTKGELITNFYAHDADVMFVAFTGDGQFLLTADYDGVFRLYATPEIPQEKKSQVSKSSTFVEVTKQVNEMSNISMLAQPKVNEDKTKVPEKLLQYTLHDESMCRVLIGSQLPILITAQVTNFLRIWDISDLAEPALIKEIFSHTDEITDIKAAETNVILTSSKDGNFSILDYITGDKCAVVSNGGSVNAVDYHHKEQQIFASNSKYEVLGYQVLPDQLPQQFCTMKGHKGKVTEIIAADHMLITSGEDSYIMLWNIPVYEEGEIYVLTPFEKRRFAPANVTAMCFQNSFLVLAFADHSVRVFNVLKRRLVQKLVIDKAHAAQITGVQIINNAIISCAVDGTIKQFKLSPKVNKRYLKNDVLTSIVGSEIECFNRFFKSSSHICELQMLLPVEFGLPNCISCEDQSIVIGTTFGTAVLVNLEFEIQYVMATEGHETATKILMREGKVIVGFRKGMIQIWDLECEENYQKKVVVLVGQQLEEDLEQGEEISDLTGEVEKVEEVKPHFMDGRKLDLSESD</sequence>
<dbReference type="PANTHER" id="PTHR22847:SF637">
    <property type="entry name" value="WD REPEAT DOMAIN 5B"/>
    <property type="match status" value="1"/>
</dbReference>
<feature type="repeat" description="WD" evidence="3">
    <location>
        <begin position="101"/>
        <end position="130"/>
    </location>
</feature>
<feature type="repeat" description="WD" evidence="3">
    <location>
        <begin position="206"/>
        <end position="234"/>
    </location>
</feature>
<evidence type="ECO:0000313" key="5">
    <source>
        <dbReference type="EMBL" id="KAH0574210.1"/>
    </source>
</evidence>
<evidence type="ECO:0000256" key="3">
    <source>
        <dbReference type="PROSITE-ProRule" id="PRU00221"/>
    </source>
</evidence>
<feature type="repeat" description="WD" evidence="3">
    <location>
        <begin position="247"/>
        <end position="278"/>
    </location>
</feature>
<organism evidence="4">
    <name type="scientific">Spironucleus salmonicida</name>
    <dbReference type="NCBI Taxonomy" id="348837"/>
    <lineage>
        <taxon>Eukaryota</taxon>
        <taxon>Metamonada</taxon>
        <taxon>Diplomonadida</taxon>
        <taxon>Hexamitidae</taxon>
        <taxon>Hexamitinae</taxon>
        <taxon>Spironucleus</taxon>
    </lineage>
</organism>
<evidence type="ECO:0000313" key="6">
    <source>
        <dbReference type="Proteomes" id="UP000018208"/>
    </source>
</evidence>
<dbReference type="InterPro" id="IPR019775">
    <property type="entry name" value="WD40_repeat_CS"/>
</dbReference>
<name>V6M6J8_9EUKA</name>
<dbReference type="Pfam" id="PF00400">
    <property type="entry name" value="WD40"/>
    <property type="match status" value="4"/>
</dbReference>
<feature type="repeat" description="WD" evidence="3">
    <location>
        <begin position="462"/>
        <end position="493"/>
    </location>
</feature>
<dbReference type="PROSITE" id="PS50082">
    <property type="entry name" value="WD_REPEATS_2"/>
    <property type="match status" value="4"/>
</dbReference>
<dbReference type="EMBL" id="KI545966">
    <property type="protein sequence ID" value="EST49034.1"/>
    <property type="molecule type" value="Genomic_DNA"/>
</dbReference>
<evidence type="ECO:0000313" key="4">
    <source>
        <dbReference type="EMBL" id="EST49034.1"/>
    </source>
</evidence>
<evidence type="ECO:0000256" key="2">
    <source>
        <dbReference type="ARBA" id="ARBA00022737"/>
    </source>
</evidence>
<dbReference type="EMBL" id="AUWU02000004">
    <property type="protein sequence ID" value="KAH0574210.1"/>
    <property type="molecule type" value="Genomic_DNA"/>
</dbReference>
<dbReference type="GO" id="GO:1990234">
    <property type="term" value="C:transferase complex"/>
    <property type="evidence" value="ECO:0007669"/>
    <property type="project" value="UniProtKB-ARBA"/>
</dbReference>